<comment type="caution">
    <text evidence="2">The sequence shown here is derived from an EMBL/GenBank/DDBJ whole genome shotgun (WGS) entry which is preliminary data.</text>
</comment>
<reference evidence="2" key="1">
    <citation type="submission" date="2022-09" db="EMBL/GenBank/DDBJ databases">
        <title>The genome sequence of Tsuneonella sp. YG55.</title>
        <authorList>
            <person name="Liu Y."/>
        </authorList>
    </citation>
    <scope>NUCLEOTIDE SEQUENCE</scope>
    <source>
        <strain evidence="2">YG55</strain>
    </source>
</reference>
<feature type="domain" description="DUF6265" evidence="1">
    <location>
        <begin position="15"/>
        <end position="124"/>
    </location>
</feature>
<evidence type="ECO:0000259" key="1">
    <source>
        <dbReference type="Pfam" id="PF19780"/>
    </source>
</evidence>
<dbReference type="AlphaFoldDB" id="A0A9X2VZN2"/>
<evidence type="ECO:0000313" key="2">
    <source>
        <dbReference type="EMBL" id="MCT2558365.1"/>
    </source>
</evidence>
<dbReference type="InterPro" id="IPR046232">
    <property type="entry name" value="DUF6265"/>
</dbReference>
<dbReference type="Pfam" id="PF19780">
    <property type="entry name" value="DUF6265"/>
    <property type="match status" value="1"/>
</dbReference>
<accession>A0A9X2VZN2</accession>
<proteinExistence type="predicted"/>
<keyword evidence="3" id="KW-1185">Reference proteome</keyword>
<dbReference type="EMBL" id="JAOAMV010000002">
    <property type="protein sequence ID" value="MCT2558365.1"/>
    <property type="molecule type" value="Genomic_DNA"/>
</dbReference>
<dbReference type="Proteomes" id="UP001142648">
    <property type="component" value="Unassembled WGS sequence"/>
</dbReference>
<protein>
    <submittedName>
        <fullName evidence="2">DUF6265 family protein</fullName>
    </submittedName>
</protein>
<name>A0A9X2VZN2_9SPHN</name>
<evidence type="ECO:0000313" key="3">
    <source>
        <dbReference type="Proteomes" id="UP001142648"/>
    </source>
</evidence>
<gene>
    <name evidence="2" type="ORF">N0B51_05165</name>
</gene>
<organism evidence="2 3">
    <name type="scientific">Tsuneonella litorea</name>
    <dbReference type="NCBI Taxonomy" id="2976475"/>
    <lineage>
        <taxon>Bacteria</taxon>
        <taxon>Pseudomonadati</taxon>
        <taxon>Pseudomonadota</taxon>
        <taxon>Alphaproteobacteria</taxon>
        <taxon>Sphingomonadales</taxon>
        <taxon>Erythrobacteraceae</taxon>
        <taxon>Tsuneonella</taxon>
    </lineage>
</organism>
<sequence length="148" mass="16285">MSLVGAAEQTPRLPAWMGGCWIETRGETWIEECWTGPRGGIMLGSGRSGVGDTLLSWKSMQIALDAPRRARPNAPIALFASVRDGARTMYVWRPGVGEGDGIGFENPAGGFPQRIRYWRAGDLLMAESAMLDGSRAIRFEFRRPGSRR</sequence>
<dbReference type="RefSeq" id="WP_259961173.1">
    <property type="nucleotide sequence ID" value="NZ_JAOAMV010000002.1"/>
</dbReference>